<dbReference type="EMBL" id="LBVO01000062">
    <property type="protein sequence ID" value="KKQ86801.1"/>
    <property type="molecule type" value="Genomic_DNA"/>
</dbReference>
<dbReference type="Pfam" id="PF04519">
    <property type="entry name" value="Bactofilin"/>
    <property type="match status" value="1"/>
</dbReference>
<evidence type="ECO:0000313" key="3">
    <source>
        <dbReference type="EMBL" id="KKQ86801.1"/>
    </source>
</evidence>
<feature type="domain" description="DAGKc" evidence="2">
    <location>
        <begin position="118"/>
        <end position="202"/>
    </location>
</feature>
<dbReference type="Pfam" id="PF00781">
    <property type="entry name" value="DAGK_cat"/>
    <property type="match status" value="1"/>
</dbReference>
<reference evidence="3 4" key="1">
    <citation type="journal article" date="2015" name="Nature">
        <title>rRNA introns, odd ribosomes, and small enigmatic genomes across a large radiation of phyla.</title>
        <authorList>
            <person name="Brown C.T."/>
            <person name="Hug L.A."/>
            <person name="Thomas B.C."/>
            <person name="Sharon I."/>
            <person name="Castelle C.J."/>
            <person name="Singh A."/>
            <person name="Wilkins M.J."/>
            <person name="Williams K.H."/>
            <person name="Banfield J.F."/>
        </authorList>
    </citation>
    <scope>NUCLEOTIDE SEQUENCE [LARGE SCALE GENOMIC DNA]</scope>
</reference>
<dbReference type="GO" id="GO:0016301">
    <property type="term" value="F:kinase activity"/>
    <property type="evidence" value="ECO:0007669"/>
    <property type="project" value="InterPro"/>
</dbReference>
<proteinExistence type="inferred from homology"/>
<dbReference type="InterPro" id="IPR001206">
    <property type="entry name" value="Diacylglycerol_kinase_cat_dom"/>
</dbReference>
<evidence type="ECO:0000313" key="4">
    <source>
        <dbReference type="Proteomes" id="UP000033934"/>
    </source>
</evidence>
<dbReference type="PANTHER" id="PTHR35024">
    <property type="entry name" value="HYPOTHETICAL CYTOSOLIC PROTEIN"/>
    <property type="match status" value="1"/>
</dbReference>
<dbReference type="InterPro" id="IPR016064">
    <property type="entry name" value="NAD/diacylglycerol_kinase_sf"/>
</dbReference>
<accession>A0A0G0PBY7</accession>
<comment type="caution">
    <text evidence="3">The sequence shown here is derived from an EMBL/GenBank/DDBJ whole genome shotgun (WGS) entry which is preliminary data.</text>
</comment>
<dbReference type="SUPFAM" id="SSF111331">
    <property type="entry name" value="NAD kinase/diacylglycerol kinase-like"/>
    <property type="match status" value="1"/>
</dbReference>
<dbReference type="Gene3D" id="3.40.50.10330">
    <property type="entry name" value="Probable inorganic polyphosphate/atp-NAD kinase, domain 1"/>
    <property type="match status" value="1"/>
</dbReference>
<protein>
    <recommendedName>
        <fullName evidence="2">DAGKc domain-containing protein</fullName>
    </recommendedName>
</protein>
<evidence type="ECO:0000256" key="1">
    <source>
        <dbReference type="ARBA" id="ARBA00044755"/>
    </source>
</evidence>
<sequence>MAQDRFDTIVGANVHIKGNLSNQGSIEIHGSVDGEISSDEDILIGQTATISGPIKAKNIDVSGNITGSITAIEKLELQPTCKVEGDIHCATLSIKPGAIFNGSCGLTSADSNKKVGETKKPSIELEEMTAPSHARSLEYLIVQAKEKNYSTVVAVGGIGHITSIAHKIAGSNIVLGIIPVGSFPDLNSFLNIHKWQDAANALKPRRYIEAQLGVIEPGAHIFLTACQIKIKNESNANIIFPLYTAKFSDGTLNIKLTTEHQHLLFEISQSQNRSIFNLFKKQSATSDIYTSAFYEIKGQIIVDPAAPLFIDGEEITNTPVSISLHPKKLKMIISKEYA</sequence>
<dbReference type="AlphaFoldDB" id="A0A0G0PBY7"/>
<dbReference type="Proteomes" id="UP000033934">
    <property type="component" value="Unassembled WGS sequence"/>
</dbReference>
<dbReference type="PANTHER" id="PTHR35024:SF4">
    <property type="entry name" value="POLYMER-FORMING CYTOSKELETAL PROTEIN"/>
    <property type="match status" value="1"/>
</dbReference>
<gene>
    <name evidence="3" type="ORF">UT11_C0062G0006</name>
</gene>
<dbReference type="InterPro" id="IPR007607">
    <property type="entry name" value="BacA/B"/>
</dbReference>
<evidence type="ECO:0000259" key="2">
    <source>
        <dbReference type="Pfam" id="PF00781"/>
    </source>
</evidence>
<organism evidence="3 4">
    <name type="scientific">Berkelbacteria bacterium GW2011_GWA2_38_9</name>
    <dbReference type="NCBI Taxonomy" id="1618334"/>
    <lineage>
        <taxon>Bacteria</taxon>
        <taxon>Candidatus Berkelbacteria</taxon>
    </lineage>
</organism>
<comment type="similarity">
    <text evidence="1">Belongs to the bactofilin family.</text>
</comment>
<name>A0A0G0PBY7_9BACT</name>
<dbReference type="InterPro" id="IPR017438">
    <property type="entry name" value="ATP-NAD_kinase_N"/>
</dbReference>